<dbReference type="Pfam" id="PF24758">
    <property type="entry name" value="LRR_At5g56370"/>
    <property type="match status" value="1"/>
</dbReference>
<dbReference type="EMBL" id="CM000883">
    <property type="protein sequence ID" value="PNT64690.1"/>
    <property type="molecule type" value="Genomic_DNA"/>
</dbReference>
<dbReference type="InterPro" id="IPR036047">
    <property type="entry name" value="F-box-like_dom_sf"/>
</dbReference>
<feature type="domain" description="F-box" evidence="1">
    <location>
        <begin position="18"/>
        <end position="68"/>
    </location>
</feature>
<dbReference type="InterPro" id="IPR055411">
    <property type="entry name" value="LRR_FXL15/At3g58940/PEG3-like"/>
</dbReference>
<dbReference type="PROSITE" id="PS50181">
    <property type="entry name" value="FBOX"/>
    <property type="match status" value="1"/>
</dbReference>
<keyword evidence="4" id="KW-1185">Reference proteome</keyword>
<dbReference type="Proteomes" id="UP000008810">
    <property type="component" value="Chromosome 4"/>
</dbReference>
<evidence type="ECO:0000313" key="4">
    <source>
        <dbReference type="Proteomes" id="UP000008810"/>
    </source>
</evidence>
<dbReference type="PANTHER" id="PTHR31639:SF316">
    <property type="entry name" value="OS08G0460800 PROTEIN"/>
    <property type="match status" value="1"/>
</dbReference>
<dbReference type="eggNOG" id="ENOG502QTI8">
    <property type="taxonomic scope" value="Eukaryota"/>
</dbReference>
<dbReference type="HOGENOM" id="CLU_010721_12_1_1"/>
<dbReference type="Gene3D" id="3.80.10.10">
    <property type="entry name" value="Ribonuclease Inhibitor"/>
    <property type="match status" value="1"/>
</dbReference>
<evidence type="ECO:0000259" key="1">
    <source>
        <dbReference type="PROSITE" id="PS50181"/>
    </source>
</evidence>
<dbReference type="Pfam" id="PF00646">
    <property type="entry name" value="F-box"/>
    <property type="match status" value="1"/>
</dbReference>
<dbReference type="EnsemblPlants" id="PNT64690">
    <property type="protein sequence ID" value="PNT64690"/>
    <property type="gene ID" value="BRADI_4g31490v3"/>
</dbReference>
<accession>I1IQI8</accession>
<dbReference type="Gramene" id="PNT64690">
    <property type="protein sequence ID" value="PNT64690"/>
    <property type="gene ID" value="BRADI_4g31490v3"/>
</dbReference>
<gene>
    <name evidence="2" type="ORF">BRADI_4g31490v3</name>
</gene>
<dbReference type="InParanoid" id="I1IQI8"/>
<name>I1IQI8_BRADI</name>
<dbReference type="OrthoDB" id="1155922at2759"/>
<reference evidence="3" key="3">
    <citation type="submission" date="2018-08" db="UniProtKB">
        <authorList>
            <consortium name="EnsemblPlants"/>
        </authorList>
    </citation>
    <scope>IDENTIFICATION</scope>
    <source>
        <strain evidence="3">cv. Bd21</strain>
    </source>
</reference>
<reference evidence="2 3" key="1">
    <citation type="journal article" date="2010" name="Nature">
        <title>Genome sequencing and analysis of the model grass Brachypodium distachyon.</title>
        <authorList>
            <consortium name="International Brachypodium Initiative"/>
        </authorList>
    </citation>
    <scope>NUCLEOTIDE SEQUENCE [LARGE SCALE GENOMIC DNA]</scope>
    <source>
        <strain evidence="2 3">Bd21</strain>
    </source>
</reference>
<dbReference type="SUPFAM" id="SSF81383">
    <property type="entry name" value="F-box domain"/>
    <property type="match status" value="1"/>
</dbReference>
<proteinExistence type="predicted"/>
<dbReference type="STRING" id="15368.I1IQI8"/>
<dbReference type="InterPro" id="IPR001810">
    <property type="entry name" value="F-box_dom"/>
</dbReference>
<dbReference type="OMA" id="LFACDIP"/>
<dbReference type="PANTHER" id="PTHR31639">
    <property type="entry name" value="F-BOX PROTEIN-LIKE"/>
    <property type="match status" value="1"/>
</dbReference>
<dbReference type="InterPro" id="IPR032675">
    <property type="entry name" value="LRR_dom_sf"/>
</dbReference>
<dbReference type="SUPFAM" id="SSF52047">
    <property type="entry name" value="RNI-like"/>
    <property type="match status" value="1"/>
</dbReference>
<reference evidence="2" key="2">
    <citation type="submission" date="2017-06" db="EMBL/GenBank/DDBJ databases">
        <title>WGS assembly of Brachypodium distachyon.</title>
        <authorList>
            <consortium name="The International Brachypodium Initiative"/>
            <person name="Lucas S."/>
            <person name="Harmon-Smith M."/>
            <person name="Lail K."/>
            <person name="Tice H."/>
            <person name="Grimwood J."/>
            <person name="Bruce D."/>
            <person name="Barry K."/>
            <person name="Shu S."/>
            <person name="Lindquist E."/>
            <person name="Wang M."/>
            <person name="Pitluck S."/>
            <person name="Vogel J.P."/>
            <person name="Garvin D.F."/>
            <person name="Mockler T.C."/>
            <person name="Schmutz J."/>
            <person name="Rokhsar D."/>
            <person name="Bevan M.W."/>
        </authorList>
    </citation>
    <scope>NUCLEOTIDE SEQUENCE</scope>
    <source>
        <strain evidence="2">Bd21</strain>
    </source>
</reference>
<organism evidence="3">
    <name type="scientific">Brachypodium distachyon</name>
    <name type="common">Purple false brome</name>
    <name type="synonym">Trachynia distachya</name>
    <dbReference type="NCBI Taxonomy" id="15368"/>
    <lineage>
        <taxon>Eukaryota</taxon>
        <taxon>Viridiplantae</taxon>
        <taxon>Streptophyta</taxon>
        <taxon>Embryophyta</taxon>
        <taxon>Tracheophyta</taxon>
        <taxon>Spermatophyta</taxon>
        <taxon>Magnoliopsida</taxon>
        <taxon>Liliopsida</taxon>
        <taxon>Poales</taxon>
        <taxon>Poaceae</taxon>
        <taxon>BOP clade</taxon>
        <taxon>Pooideae</taxon>
        <taxon>Stipodae</taxon>
        <taxon>Brachypodieae</taxon>
        <taxon>Brachypodium</taxon>
    </lineage>
</organism>
<dbReference type="FunCoup" id="I1IQI8">
    <property type="interactions" value="94"/>
</dbReference>
<dbReference type="AlphaFoldDB" id="I1IQI8"/>
<evidence type="ECO:0000313" key="2">
    <source>
        <dbReference type="EMBL" id="PNT64690.1"/>
    </source>
</evidence>
<sequence>MPPPRKLRRLAEAAAAEADALISLPTDVVDEILTRLGLRDAVRTSALSRAWRRRWEALPSLDFSFQSLVDDDGAPKGLEAVDSILLRCPGRVRLFNVYLDKLYEARTHDWILVLSRRGVETLDLSFNDCFPLLPSSVFSCSRLTSLSLFGCVIPFLPPGFEDLSELRKLALVNVRLQENGEYQIEEIIRTSPLLEELILTDVYIGGADVIRKWVIRAPNLRHLKICSQENYGRILKELRCLRSAVVDLWDFVLHRNFLQILAGLVQVRKLLISTIFAPSSAKIPETLPCTFHNLKSMKLQMHFCELPPIILTFCLLKSAPNLEKLKIEIFGEEQKVEANGEFQSALWTDGMCANLQVVQMTGINWLPNEMSYRADSLKSKASSYIIY</sequence>
<protein>
    <recommendedName>
        <fullName evidence="1">F-box domain-containing protein</fullName>
    </recommendedName>
</protein>
<evidence type="ECO:0000313" key="3">
    <source>
        <dbReference type="EnsemblPlants" id="PNT64690"/>
    </source>
</evidence>